<dbReference type="EMBL" id="JAOCBF010000212">
    <property type="protein sequence ID" value="MDH0967723.1"/>
    <property type="molecule type" value="Genomic_DNA"/>
</dbReference>
<reference evidence="1" key="1">
    <citation type="submission" date="2022-09" db="EMBL/GenBank/DDBJ databases">
        <title>Intensive care unit water sources are persistently colonized with multi-drug resistant bacteria and are the site of extensive horizontal gene transfer of antibiotic resistance genes.</title>
        <authorList>
            <person name="Diorio-Toth L."/>
        </authorList>
    </citation>
    <scope>NUCLEOTIDE SEQUENCE</scope>
    <source>
        <strain evidence="1">GD03918</strain>
    </source>
</reference>
<evidence type="ECO:0000313" key="1">
    <source>
        <dbReference type="EMBL" id="MDH0967723.1"/>
    </source>
</evidence>
<feature type="non-terminal residue" evidence="1">
    <location>
        <position position="46"/>
    </location>
</feature>
<gene>
    <name evidence="1" type="ORF">N5C89_33425</name>
</gene>
<evidence type="ECO:0000313" key="2">
    <source>
        <dbReference type="Proteomes" id="UP001159937"/>
    </source>
</evidence>
<proteinExistence type="predicted"/>
<comment type="caution">
    <text evidence="1">The sequence shown here is derived from an EMBL/GenBank/DDBJ whole genome shotgun (WGS) entry which is preliminary data.</text>
</comment>
<accession>A0AAJ1NUX9</accession>
<organism evidence="1 2">
    <name type="scientific">Klebsiella michiganensis</name>
    <dbReference type="NCBI Taxonomy" id="1134687"/>
    <lineage>
        <taxon>Bacteria</taxon>
        <taxon>Pseudomonadati</taxon>
        <taxon>Pseudomonadota</taxon>
        <taxon>Gammaproteobacteria</taxon>
        <taxon>Enterobacterales</taxon>
        <taxon>Enterobacteriaceae</taxon>
        <taxon>Klebsiella/Raoultella group</taxon>
        <taxon>Klebsiella</taxon>
    </lineage>
</organism>
<dbReference type="Proteomes" id="UP001159937">
    <property type="component" value="Unassembled WGS sequence"/>
</dbReference>
<dbReference type="Gene3D" id="3.30.40.190">
    <property type="match status" value="1"/>
</dbReference>
<dbReference type="AlphaFoldDB" id="A0AAJ1NUX9"/>
<name>A0AAJ1NUX9_9ENTR</name>
<protein>
    <submittedName>
        <fullName evidence="1">Ref family protein</fullName>
    </submittedName>
</protein>
<sequence length="46" mass="4887">MSKSKTKAEKLHLSRVAALGCIVCRNLDYGESPAEIHHCSSGTGLS</sequence>